<name>A0A8H5WWT5_FUSHE</name>
<evidence type="ECO:0000259" key="1">
    <source>
        <dbReference type="Pfam" id="PF20150"/>
    </source>
</evidence>
<dbReference type="OrthoDB" id="3513892at2759"/>
<evidence type="ECO:0000313" key="2">
    <source>
        <dbReference type="EMBL" id="KAF5673880.1"/>
    </source>
</evidence>
<proteinExistence type="predicted"/>
<gene>
    <name evidence="2" type="ORF">FHETE_3267</name>
</gene>
<organism evidence="2 3">
    <name type="scientific">Fusarium heterosporum</name>
    <dbReference type="NCBI Taxonomy" id="42747"/>
    <lineage>
        <taxon>Eukaryota</taxon>
        <taxon>Fungi</taxon>
        <taxon>Dikarya</taxon>
        <taxon>Ascomycota</taxon>
        <taxon>Pezizomycotina</taxon>
        <taxon>Sordariomycetes</taxon>
        <taxon>Hypocreomycetidae</taxon>
        <taxon>Hypocreales</taxon>
        <taxon>Nectriaceae</taxon>
        <taxon>Fusarium</taxon>
        <taxon>Fusarium heterosporum species complex</taxon>
    </lineage>
</organism>
<protein>
    <recommendedName>
        <fullName evidence="1">2EXR domain-containing protein</fullName>
    </recommendedName>
</protein>
<dbReference type="InterPro" id="IPR045518">
    <property type="entry name" value="2EXR"/>
</dbReference>
<feature type="domain" description="2EXR" evidence="1">
    <location>
        <begin position="6"/>
        <end position="190"/>
    </location>
</feature>
<sequence>MTETSFSSFARLPYDVRHRIYILATPRRVVYVKEGPIDVKKKFAWADEGYRCYINYAFDRFCKQQLESPTFNVILHPDLAHFSPNWESRLARLLPTQIRLEEYGFTSNLTYDERWPADKGTFPIQPITESLDVAFEMTRESALYSEARIPPFLHVCVESRLALERWGYRLFFSTRTAEPRTWFHPGRDRLYIPNQLCPDEQDEIDKLRTEFYPWDFRCTILSNSFWDIGQFSVRDLKRIKHLVLGTNHIDHLPDLHDYLEHAVRLVPNLEELFLENWSLDHFRRWVHLKAGHFCIENPWVGPIDCIPVEDMDIVADVYWGRGQHDWYHHLAPVSCLTGLRNHFFHEHRRVSNDPFHVVVALDIEENLSKYKHYGNYRVPSIRNVSLLPEAYTDLFLQSRHKLWSTLQSLSTEQIQRVDFKRKLSRANQFPPPFNIFWAEIPPPYLSWPDYHSHSQGQDLLTIPGTDGPRIVRLLLQAAYLDRYEIEEPKFNTL</sequence>
<keyword evidence="3" id="KW-1185">Reference proteome</keyword>
<reference evidence="2 3" key="1">
    <citation type="submission" date="2020-05" db="EMBL/GenBank/DDBJ databases">
        <title>Identification and distribution of gene clusters putatively required for synthesis of sphingolipid metabolism inhibitors in phylogenetically diverse species of the filamentous fungus Fusarium.</title>
        <authorList>
            <person name="Kim H.-S."/>
            <person name="Busman M."/>
            <person name="Brown D.W."/>
            <person name="Divon H."/>
            <person name="Uhlig S."/>
            <person name="Proctor R.H."/>
        </authorList>
    </citation>
    <scope>NUCLEOTIDE SEQUENCE [LARGE SCALE GENOMIC DNA]</scope>
    <source>
        <strain evidence="2 3">NRRL 20693</strain>
    </source>
</reference>
<comment type="caution">
    <text evidence="2">The sequence shown here is derived from an EMBL/GenBank/DDBJ whole genome shotgun (WGS) entry which is preliminary data.</text>
</comment>
<evidence type="ECO:0000313" key="3">
    <source>
        <dbReference type="Proteomes" id="UP000567885"/>
    </source>
</evidence>
<dbReference type="Pfam" id="PF20150">
    <property type="entry name" value="2EXR"/>
    <property type="match status" value="1"/>
</dbReference>
<dbReference type="AlphaFoldDB" id="A0A8H5WWT5"/>
<accession>A0A8H5WWT5</accession>
<dbReference type="EMBL" id="JAAGWQ010000051">
    <property type="protein sequence ID" value="KAF5673880.1"/>
    <property type="molecule type" value="Genomic_DNA"/>
</dbReference>
<dbReference type="Proteomes" id="UP000567885">
    <property type="component" value="Unassembled WGS sequence"/>
</dbReference>